<feature type="transmembrane region" description="Helical" evidence="1">
    <location>
        <begin position="50"/>
        <end position="72"/>
    </location>
</feature>
<keyword evidence="1" id="KW-0812">Transmembrane</keyword>
<dbReference type="OrthoDB" id="2664650at2"/>
<evidence type="ECO:0000256" key="1">
    <source>
        <dbReference type="SAM" id="Phobius"/>
    </source>
</evidence>
<dbReference type="EMBL" id="RZNX01000002">
    <property type="protein sequence ID" value="RUT33620.1"/>
    <property type="molecule type" value="Genomic_DNA"/>
</dbReference>
<reference evidence="2 3" key="1">
    <citation type="submission" date="2018-12" db="EMBL/GenBank/DDBJ databases">
        <authorList>
            <person name="Sun L."/>
            <person name="Chen Z."/>
        </authorList>
    </citation>
    <scope>NUCLEOTIDE SEQUENCE [LARGE SCALE GENOMIC DNA]</scope>
    <source>
        <strain evidence="2 3">3-5-3</strain>
    </source>
</reference>
<dbReference type="AlphaFoldDB" id="A0A433XHS2"/>
<proteinExistence type="predicted"/>
<sequence>MKSKSFDSAMKKIVLLGICIGVVLFILTQTVFEVPIVVGTTTYKGLTASLFLLIGSPIAVILIGFISTLFTYKSNGDSYHK</sequence>
<protein>
    <submittedName>
        <fullName evidence="2">Uncharacterized protein</fullName>
    </submittedName>
</protein>
<gene>
    <name evidence="2" type="ORF">EJP77_08245</name>
</gene>
<dbReference type="Proteomes" id="UP000272464">
    <property type="component" value="Unassembled WGS sequence"/>
</dbReference>
<feature type="transmembrane region" description="Helical" evidence="1">
    <location>
        <begin position="12"/>
        <end position="38"/>
    </location>
</feature>
<comment type="caution">
    <text evidence="2">The sequence shown here is derived from an EMBL/GenBank/DDBJ whole genome shotgun (WGS) entry which is preliminary data.</text>
</comment>
<evidence type="ECO:0000313" key="3">
    <source>
        <dbReference type="Proteomes" id="UP000272464"/>
    </source>
</evidence>
<organism evidence="2 3">
    <name type="scientific">Paenibacillus zeisoli</name>
    <dbReference type="NCBI Taxonomy" id="2496267"/>
    <lineage>
        <taxon>Bacteria</taxon>
        <taxon>Bacillati</taxon>
        <taxon>Bacillota</taxon>
        <taxon>Bacilli</taxon>
        <taxon>Bacillales</taxon>
        <taxon>Paenibacillaceae</taxon>
        <taxon>Paenibacillus</taxon>
    </lineage>
</organism>
<keyword evidence="3" id="KW-1185">Reference proteome</keyword>
<name>A0A433XHS2_9BACL</name>
<accession>A0A433XHS2</accession>
<evidence type="ECO:0000313" key="2">
    <source>
        <dbReference type="EMBL" id="RUT33620.1"/>
    </source>
</evidence>
<keyword evidence="1" id="KW-1133">Transmembrane helix</keyword>
<keyword evidence="1" id="KW-0472">Membrane</keyword>
<dbReference type="RefSeq" id="WP_127198734.1">
    <property type="nucleotide sequence ID" value="NZ_RZNX01000002.1"/>
</dbReference>